<organism evidence="4 5">
    <name type="scientific">Actinoplanes octamycinicus</name>
    <dbReference type="NCBI Taxonomy" id="135948"/>
    <lineage>
        <taxon>Bacteria</taxon>
        <taxon>Bacillati</taxon>
        <taxon>Actinomycetota</taxon>
        <taxon>Actinomycetes</taxon>
        <taxon>Micromonosporales</taxon>
        <taxon>Micromonosporaceae</taxon>
        <taxon>Actinoplanes</taxon>
    </lineage>
</organism>
<dbReference type="Proteomes" id="UP000546162">
    <property type="component" value="Unassembled WGS sequence"/>
</dbReference>
<protein>
    <recommendedName>
        <fullName evidence="2">Anti-sigma factor antagonist</fullName>
    </recommendedName>
</protein>
<dbReference type="RefSeq" id="WP_185043557.1">
    <property type="nucleotide sequence ID" value="NZ_BAABFG010000005.1"/>
</dbReference>
<evidence type="ECO:0000313" key="4">
    <source>
        <dbReference type="EMBL" id="MBB4743265.1"/>
    </source>
</evidence>
<name>A0A7W7MAX2_9ACTN</name>
<accession>A0A7W7MAX2</accession>
<dbReference type="InterPro" id="IPR058548">
    <property type="entry name" value="MlaB-like_STAS"/>
</dbReference>
<dbReference type="Pfam" id="PF13466">
    <property type="entry name" value="STAS_2"/>
    <property type="match status" value="1"/>
</dbReference>
<evidence type="ECO:0000313" key="5">
    <source>
        <dbReference type="Proteomes" id="UP000546162"/>
    </source>
</evidence>
<dbReference type="InterPro" id="IPR036513">
    <property type="entry name" value="STAS_dom_sf"/>
</dbReference>
<dbReference type="GO" id="GO:0043856">
    <property type="term" value="F:anti-sigma factor antagonist activity"/>
    <property type="evidence" value="ECO:0007669"/>
    <property type="project" value="InterPro"/>
</dbReference>
<keyword evidence="5" id="KW-1185">Reference proteome</keyword>
<dbReference type="Gene3D" id="3.30.750.24">
    <property type="entry name" value="STAS domain"/>
    <property type="match status" value="1"/>
</dbReference>
<evidence type="ECO:0000256" key="2">
    <source>
        <dbReference type="RuleBase" id="RU003749"/>
    </source>
</evidence>
<dbReference type="InterPro" id="IPR002645">
    <property type="entry name" value="STAS_dom"/>
</dbReference>
<proteinExistence type="inferred from homology"/>
<dbReference type="CDD" id="cd07043">
    <property type="entry name" value="STAS_anti-anti-sigma_factors"/>
    <property type="match status" value="1"/>
</dbReference>
<dbReference type="PROSITE" id="PS50801">
    <property type="entry name" value="STAS"/>
    <property type="match status" value="1"/>
</dbReference>
<dbReference type="PANTHER" id="PTHR33495">
    <property type="entry name" value="ANTI-SIGMA FACTOR ANTAGONIST TM_1081-RELATED-RELATED"/>
    <property type="match status" value="1"/>
</dbReference>
<feature type="domain" description="STAS" evidence="3">
    <location>
        <begin position="25"/>
        <end position="114"/>
    </location>
</feature>
<dbReference type="EMBL" id="JACHNB010000001">
    <property type="protein sequence ID" value="MBB4743265.1"/>
    <property type="molecule type" value="Genomic_DNA"/>
</dbReference>
<evidence type="ECO:0000259" key="3">
    <source>
        <dbReference type="PROSITE" id="PS50801"/>
    </source>
</evidence>
<dbReference type="InterPro" id="IPR003658">
    <property type="entry name" value="Anti-sigma_ant"/>
</dbReference>
<dbReference type="SUPFAM" id="SSF52091">
    <property type="entry name" value="SpoIIaa-like"/>
    <property type="match status" value="1"/>
</dbReference>
<comment type="caution">
    <text evidence="4">The sequence shown here is derived from an EMBL/GenBank/DDBJ whole genome shotgun (WGS) entry which is preliminary data.</text>
</comment>
<evidence type="ECO:0000256" key="1">
    <source>
        <dbReference type="ARBA" id="ARBA00009013"/>
    </source>
</evidence>
<dbReference type="AlphaFoldDB" id="A0A7W7MAX2"/>
<sequence>MLRTVDSFSGLVVELRERTDTLTAITVAGEIDMDNSADLLHEVVRLLPRHGTDQVDLDLGEVTFLGSAGVLALVQCREIAEQRGSRFGISQAHRNVRQVLTICQLTDLFDLTPG</sequence>
<dbReference type="NCBIfam" id="TIGR00377">
    <property type="entry name" value="ant_ant_sig"/>
    <property type="match status" value="1"/>
</dbReference>
<reference evidence="4 5" key="1">
    <citation type="submission" date="2020-08" db="EMBL/GenBank/DDBJ databases">
        <title>Sequencing the genomes of 1000 actinobacteria strains.</title>
        <authorList>
            <person name="Klenk H.-P."/>
        </authorList>
    </citation>
    <scope>NUCLEOTIDE SEQUENCE [LARGE SCALE GENOMIC DNA]</scope>
    <source>
        <strain evidence="4 5">DSM 45809</strain>
    </source>
</reference>
<gene>
    <name evidence="4" type="ORF">BJY16_006724</name>
</gene>
<comment type="similarity">
    <text evidence="1 2">Belongs to the anti-sigma-factor antagonist family.</text>
</comment>